<proteinExistence type="predicted"/>
<dbReference type="Proteomes" id="UP001642540">
    <property type="component" value="Unassembled WGS sequence"/>
</dbReference>
<comment type="caution">
    <text evidence="1">The sequence shown here is derived from an EMBL/GenBank/DDBJ whole genome shotgun (WGS) entry which is preliminary data.</text>
</comment>
<name>A0ABP1RS73_9HEXA</name>
<protein>
    <recommendedName>
        <fullName evidence="3">F-box domain-containing protein</fullName>
    </recommendedName>
</protein>
<reference evidence="1 2" key="1">
    <citation type="submission" date="2024-08" db="EMBL/GenBank/DDBJ databases">
        <authorList>
            <person name="Cucini C."/>
            <person name="Frati F."/>
        </authorList>
    </citation>
    <scope>NUCLEOTIDE SEQUENCE [LARGE SCALE GENOMIC DNA]</scope>
</reference>
<organism evidence="1 2">
    <name type="scientific">Orchesella dallaii</name>
    <dbReference type="NCBI Taxonomy" id="48710"/>
    <lineage>
        <taxon>Eukaryota</taxon>
        <taxon>Metazoa</taxon>
        <taxon>Ecdysozoa</taxon>
        <taxon>Arthropoda</taxon>
        <taxon>Hexapoda</taxon>
        <taxon>Collembola</taxon>
        <taxon>Entomobryomorpha</taxon>
        <taxon>Entomobryoidea</taxon>
        <taxon>Orchesellidae</taxon>
        <taxon>Orchesellinae</taxon>
        <taxon>Orchesella</taxon>
    </lineage>
</organism>
<evidence type="ECO:0008006" key="3">
    <source>
        <dbReference type="Google" id="ProtNLM"/>
    </source>
</evidence>
<keyword evidence="2" id="KW-1185">Reference proteome</keyword>
<sequence>MLSCCYLPTYLFTQQLPTSLMESPSKVMMTETKLSEGETTVLVQKSPLQLITNRTINDISDDTFHQILITCDLRTITLVCQRWTKIVKERIGRDVVLDFTQYLYSLAPFETPQDNYEEEFFKQFNNRGVGIRQIKFTLGTPPRLPPAGPVRMWLNKVEVAHPFSTIYHTCFFKRLVRPNVLLAVKAYFKYIQLKSFVRQYVLQHIGKLTNLALQRPLLLRRIYIEYPPSFLLFKEIVSNCTNLKELTVIPQVLEFMSESQVSKICLPSLQRLSFPLSLSSFYLYDIEKENGAVAFLKSNTFPKLKALKIELGIVNHPFLSSYIGEPTPGRRDTIAALLRALLSFLGRHKGLEELVCPQPFLECDDQYADLSLEQQREKGVPGLYCIGNFWKGTLVELESRARNLSLSMQHLKTVRIIQVASVQGQVVSSCPSYVQCGPQAILWQRFLQEQHQNQHVSVGIPGISFTVIQSICRNSGAHLKSLQVTHLMYDERTEVDELLDFNCLSNCQNIEKLALCGTPPSFKSRENFTLRPSLLLTVASETIPEHLKHLVISNIKLNYETSNFILQNLKALETIELRHVGNEGLFGVPGITFRHLVNEKRLKRMVFLDSINGGILYCGGTRLDHRQNFPLTEVQVRRDGQTMRWVDLVLNSVTGLYEQKPVKQFRNEVDMLDLDERW</sequence>
<gene>
    <name evidence="1" type="ORF">ODALV1_LOCUS25437</name>
</gene>
<dbReference type="EMBL" id="CAXLJM020000104">
    <property type="protein sequence ID" value="CAL8134252.1"/>
    <property type="molecule type" value="Genomic_DNA"/>
</dbReference>
<evidence type="ECO:0000313" key="1">
    <source>
        <dbReference type="EMBL" id="CAL8134252.1"/>
    </source>
</evidence>
<evidence type="ECO:0000313" key="2">
    <source>
        <dbReference type="Proteomes" id="UP001642540"/>
    </source>
</evidence>
<accession>A0ABP1RS73</accession>